<dbReference type="EMBL" id="CP017105">
    <property type="protein sequence ID" value="APO70797.1"/>
    <property type="molecule type" value="Genomic_DNA"/>
</dbReference>
<geneLocation type="plasmid" evidence="3">
    <name>prgalie4872d</name>
</geneLocation>
<protein>
    <submittedName>
        <fullName evidence="2">Cupin domain-containing protein</fullName>
    </submittedName>
</protein>
<feature type="domain" description="(S)-ureidoglycine aminohydrolase cupin" evidence="1">
    <location>
        <begin position="49"/>
        <end position="115"/>
    </location>
</feature>
<reference evidence="2 3" key="1">
    <citation type="submission" date="2016-09" db="EMBL/GenBank/DDBJ databases">
        <title>The complete genome sequences of Rhizobium gallicum, symbiovars gallicum and phaseoli, symbionts associated to common bean (Phaseolus vulgaris).</title>
        <authorList>
            <person name="Bustos P."/>
            <person name="Santamaria R.I."/>
            <person name="Perez-Carrascal O.M."/>
            <person name="Juarez S."/>
            <person name="Lozano L."/>
            <person name="Martinez-Flores I."/>
            <person name="Martinez-Romero E."/>
            <person name="Cevallos M."/>
            <person name="Romero D."/>
            <person name="Davila G."/>
            <person name="Gonzalez V."/>
        </authorList>
    </citation>
    <scope>NUCLEOTIDE SEQUENCE [LARGE SCALE GENOMIC DNA]</scope>
    <source>
        <strain evidence="2 3">IE4872</strain>
        <plasmid evidence="3">prgalie4872d</plasmid>
    </source>
</reference>
<evidence type="ECO:0000313" key="3">
    <source>
        <dbReference type="Proteomes" id="UP000184749"/>
    </source>
</evidence>
<dbReference type="AlphaFoldDB" id="A0A1L5NSD0"/>
<dbReference type="PANTHER" id="PTHR40943">
    <property type="entry name" value="CYTOPLASMIC PROTEIN-RELATED"/>
    <property type="match status" value="1"/>
</dbReference>
<dbReference type="PANTHER" id="PTHR40943:SF1">
    <property type="entry name" value="CYTOPLASMIC PROTEIN"/>
    <property type="match status" value="1"/>
</dbReference>
<dbReference type="Gene3D" id="2.60.120.10">
    <property type="entry name" value="Jelly Rolls"/>
    <property type="match status" value="1"/>
</dbReference>
<evidence type="ECO:0000313" key="2">
    <source>
        <dbReference type="EMBL" id="APO70797.1"/>
    </source>
</evidence>
<organism evidence="2 3">
    <name type="scientific">Rhizobium gallicum</name>
    <dbReference type="NCBI Taxonomy" id="56730"/>
    <lineage>
        <taxon>Bacteria</taxon>
        <taxon>Pseudomonadati</taxon>
        <taxon>Pseudomonadota</taxon>
        <taxon>Alphaproteobacteria</taxon>
        <taxon>Hyphomicrobiales</taxon>
        <taxon>Rhizobiaceae</taxon>
        <taxon>Rhizobium/Agrobacterium group</taxon>
        <taxon>Rhizobium</taxon>
    </lineage>
</organism>
<sequence>MHSYIDQAQHTELGDWGTPEDIGAETVSDPIQCFGRIDLGSPKGPVFGGLYAATRGIYRVVYPFHEHATVLQGEVELTDERTGATNLYRQGDSWLIKKGTPVRWAIKSDRVLKSYLATTTELEGDRN</sequence>
<dbReference type="Proteomes" id="UP000184749">
    <property type="component" value="Plasmid pRgalIE4872d"/>
</dbReference>
<accession>A0A1L5NSD0</accession>
<dbReference type="Pfam" id="PF05899">
    <property type="entry name" value="Cupin_3"/>
    <property type="match status" value="1"/>
</dbReference>
<keyword evidence="2" id="KW-0614">Plasmid</keyword>
<dbReference type="InterPro" id="IPR011051">
    <property type="entry name" value="RmlC_Cupin_sf"/>
</dbReference>
<dbReference type="InterPro" id="IPR014710">
    <property type="entry name" value="RmlC-like_jellyroll"/>
</dbReference>
<gene>
    <name evidence="2" type="ORF">IE4872_PD00259</name>
</gene>
<dbReference type="InterPro" id="IPR008579">
    <property type="entry name" value="UGlyAH_Cupin_dom"/>
</dbReference>
<proteinExistence type="predicted"/>
<evidence type="ECO:0000259" key="1">
    <source>
        <dbReference type="Pfam" id="PF05899"/>
    </source>
</evidence>
<dbReference type="SUPFAM" id="SSF51182">
    <property type="entry name" value="RmlC-like cupins"/>
    <property type="match status" value="1"/>
</dbReference>
<name>A0A1L5NSD0_9HYPH</name>
<dbReference type="RefSeq" id="WP_074071234.1">
    <property type="nucleotide sequence ID" value="NZ_CP017105.1"/>
</dbReference>